<dbReference type="Pfam" id="PF11915">
    <property type="entry name" value="DUF3433"/>
    <property type="match status" value="1"/>
</dbReference>
<evidence type="ECO:0000313" key="3">
    <source>
        <dbReference type="Proteomes" id="UP000054321"/>
    </source>
</evidence>
<proteinExistence type="predicted"/>
<feature type="transmembrane region" description="Helical" evidence="1">
    <location>
        <begin position="31"/>
        <end position="54"/>
    </location>
</feature>
<keyword evidence="1" id="KW-1133">Transmembrane helix</keyword>
<dbReference type="Proteomes" id="UP000054321">
    <property type="component" value="Unassembled WGS sequence"/>
</dbReference>
<feature type="transmembrane region" description="Helical" evidence="1">
    <location>
        <begin position="421"/>
        <end position="442"/>
    </location>
</feature>
<dbReference type="PANTHER" id="PTHR37544">
    <property type="entry name" value="SPRAY-RELATED"/>
    <property type="match status" value="1"/>
</dbReference>
<reference evidence="3" key="2">
    <citation type="submission" date="2015-01" db="EMBL/GenBank/DDBJ databases">
        <title>Evolutionary Origins and Diversification of the Mycorrhizal Mutualists.</title>
        <authorList>
            <consortium name="DOE Joint Genome Institute"/>
            <consortium name="Mycorrhizal Genomics Consortium"/>
            <person name="Kohler A."/>
            <person name="Kuo A."/>
            <person name="Nagy L.G."/>
            <person name="Floudas D."/>
            <person name="Copeland A."/>
            <person name="Barry K.W."/>
            <person name="Cichocki N."/>
            <person name="Veneault-Fourrey C."/>
            <person name="LaButti K."/>
            <person name="Lindquist E.A."/>
            <person name="Lipzen A."/>
            <person name="Lundell T."/>
            <person name="Morin E."/>
            <person name="Murat C."/>
            <person name="Riley R."/>
            <person name="Ohm R."/>
            <person name="Sun H."/>
            <person name="Tunlid A."/>
            <person name="Henrissat B."/>
            <person name="Grigoriev I.V."/>
            <person name="Hibbett D.S."/>
            <person name="Martin F."/>
        </authorList>
    </citation>
    <scope>NUCLEOTIDE SEQUENCE [LARGE SCALE GENOMIC DNA]</scope>
    <source>
        <strain evidence="3">Zn</strain>
    </source>
</reference>
<sequence length="513" mass="57611">MFSHIKKGSQAFWHFLFPPTNRDKGWLSWKLFPSVILLFTVAEIGLIVSIEVLLRLSRNNNGFVTVNIPNPNTVSNDFFQRSHWTQSYLWTTLPTFVITLYQLCWTSIFTEFGSRQPSVEMAKTRGSTGNKTVLLDYRSYFSFVSWIYAFKNRHVVLGLTILVSLLALVLPSLMSNLFSVAVISQVSAANMSISTFFNDTAVDSKTNYQTVFNIVSAARVYNASFPPWTTEEYSFPTFTDYIGDCGSAAGLRRHVFVSALLVANSSSSAAQMLTNISFFSCTMNYYQTPGVLLVSTTAKNEKTPSIVSFEPSAEPQLWLPNFWSSLEFMIHQINQFDPTGTYASNNLGLLILAYSEHLVGSSHRLDTDALIQAIQDVYTSTLSVSGSIYLFQPLQNPGDPTTGQIYTFINRLFVVNSAARLLQGVLSFLTVWTVLVMVYSFAKRSILREEPKGLLSAAEVVHGGDLGLIAATYRNDKERKETFEKFVKDHGYKDKVFRVSLDEGRRPKIGVVW</sequence>
<dbReference type="InterPro" id="IPR021840">
    <property type="entry name" value="DUF3433"/>
</dbReference>
<name>A0A0C3GRP8_OIDMZ</name>
<dbReference type="STRING" id="913774.A0A0C3GRP8"/>
<protein>
    <submittedName>
        <fullName evidence="2">Uncharacterized protein</fullName>
    </submittedName>
</protein>
<dbReference type="EMBL" id="KN832880">
    <property type="protein sequence ID" value="KIM98715.1"/>
    <property type="molecule type" value="Genomic_DNA"/>
</dbReference>
<evidence type="ECO:0000256" key="1">
    <source>
        <dbReference type="SAM" id="Phobius"/>
    </source>
</evidence>
<evidence type="ECO:0000313" key="2">
    <source>
        <dbReference type="EMBL" id="KIM98715.1"/>
    </source>
</evidence>
<feature type="transmembrane region" description="Helical" evidence="1">
    <location>
        <begin position="155"/>
        <end position="174"/>
    </location>
</feature>
<organism evidence="2 3">
    <name type="scientific">Oidiodendron maius (strain Zn)</name>
    <dbReference type="NCBI Taxonomy" id="913774"/>
    <lineage>
        <taxon>Eukaryota</taxon>
        <taxon>Fungi</taxon>
        <taxon>Dikarya</taxon>
        <taxon>Ascomycota</taxon>
        <taxon>Pezizomycotina</taxon>
        <taxon>Leotiomycetes</taxon>
        <taxon>Leotiomycetes incertae sedis</taxon>
        <taxon>Myxotrichaceae</taxon>
        <taxon>Oidiodendron</taxon>
    </lineage>
</organism>
<dbReference type="AlphaFoldDB" id="A0A0C3GRP8"/>
<accession>A0A0C3GRP8</accession>
<keyword evidence="1" id="KW-0812">Transmembrane</keyword>
<dbReference type="OrthoDB" id="3522351at2759"/>
<gene>
    <name evidence="2" type="ORF">OIDMADRAFT_167512</name>
</gene>
<dbReference type="InParanoid" id="A0A0C3GRP8"/>
<reference evidence="2 3" key="1">
    <citation type="submission" date="2014-04" db="EMBL/GenBank/DDBJ databases">
        <authorList>
            <consortium name="DOE Joint Genome Institute"/>
            <person name="Kuo A."/>
            <person name="Martino E."/>
            <person name="Perotto S."/>
            <person name="Kohler A."/>
            <person name="Nagy L.G."/>
            <person name="Floudas D."/>
            <person name="Copeland A."/>
            <person name="Barry K.W."/>
            <person name="Cichocki N."/>
            <person name="Veneault-Fourrey C."/>
            <person name="LaButti K."/>
            <person name="Lindquist E.A."/>
            <person name="Lipzen A."/>
            <person name="Lundell T."/>
            <person name="Morin E."/>
            <person name="Murat C."/>
            <person name="Sun H."/>
            <person name="Tunlid A."/>
            <person name="Henrissat B."/>
            <person name="Grigoriev I.V."/>
            <person name="Hibbett D.S."/>
            <person name="Martin F."/>
            <person name="Nordberg H.P."/>
            <person name="Cantor M.N."/>
            <person name="Hua S.X."/>
        </authorList>
    </citation>
    <scope>NUCLEOTIDE SEQUENCE [LARGE SCALE GENOMIC DNA]</scope>
    <source>
        <strain evidence="2 3">Zn</strain>
    </source>
</reference>
<dbReference type="HOGENOM" id="CLU_019838_0_0_1"/>
<keyword evidence="3" id="KW-1185">Reference proteome</keyword>
<dbReference type="PANTHER" id="PTHR37544:SF3">
    <property type="entry name" value="SPRAY"/>
    <property type="match status" value="1"/>
</dbReference>
<keyword evidence="1" id="KW-0472">Membrane</keyword>